<proteinExistence type="predicted"/>
<name>A0A024V6C3_PLAFA</name>
<organism evidence="1 2">
    <name type="scientific">Plasmodium falciparum Vietnam Oak-Knoll</name>
    <name type="common">FVO</name>
    <dbReference type="NCBI Taxonomy" id="1036723"/>
    <lineage>
        <taxon>Eukaryota</taxon>
        <taxon>Sar</taxon>
        <taxon>Alveolata</taxon>
        <taxon>Apicomplexa</taxon>
        <taxon>Aconoidasida</taxon>
        <taxon>Haemosporida</taxon>
        <taxon>Plasmodiidae</taxon>
        <taxon>Plasmodium</taxon>
        <taxon>Plasmodium (Laverania)</taxon>
    </lineage>
</organism>
<reference evidence="1 2" key="2">
    <citation type="submission" date="2013-02" db="EMBL/GenBank/DDBJ databases">
        <title>The Genome Sequence of Plasmodium falciparum Vietnam Oak-Knoll (FVO).</title>
        <authorList>
            <consortium name="The Broad Institute Genome Sequencing Platform"/>
            <consortium name="The Broad Institute Genome Sequencing Center for Infectious Disease"/>
            <person name="Neafsey D."/>
            <person name="Cheeseman I."/>
            <person name="Volkman S."/>
            <person name="Adams J."/>
            <person name="Walker B."/>
            <person name="Young S.K."/>
            <person name="Zeng Q."/>
            <person name="Gargeya S."/>
            <person name="Fitzgerald M."/>
            <person name="Haas B."/>
            <person name="Abouelleil A."/>
            <person name="Alvarado L."/>
            <person name="Arachchi H.M."/>
            <person name="Berlin A.M."/>
            <person name="Chapman S.B."/>
            <person name="Dewar J."/>
            <person name="Goldberg J."/>
            <person name="Griggs A."/>
            <person name="Gujja S."/>
            <person name="Hansen M."/>
            <person name="Howarth C."/>
            <person name="Imamovic A."/>
            <person name="Larimer J."/>
            <person name="McCowan C."/>
            <person name="Murphy C."/>
            <person name="Neiman D."/>
            <person name="Pearson M."/>
            <person name="Priest M."/>
            <person name="Roberts A."/>
            <person name="Saif S."/>
            <person name="Shea T."/>
            <person name="Sisk P."/>
            <person name="Sykes S."/>
            <person name="Wortman J."/>
            <person name="Nusbaum C."/>
            <person name="Birren B."/>
        </authorList>
    </citation>
    <scope>NUCLEOTIDE SEQUENCE [LARGE SCALE GENOMIC DNA]</scope>
    <source>
        <strain evidence="2">Vietnam Oak-Knoll (FVO)</strain>
    </source>
</reference>
<dbReference type="AlphaFoldDB" id="A0A024V6C3"/>
<protein>
    <submittedName>
        <fullName evidence="1">Uncharacterized protein</fullName>
    </submittedName>
</protein>
<accession>A0A024V6C3</accession>
<sequence>MKILIKIEINICCIIQSNTRSNINGKKKNNNKYNKNKIDMLGATIYFRHVSNIIQHHYDLFIINKENGNYYRMNWYKRIFLYNTCQYINVIINNITNKTKCPLKKHNIFIKKKKKNKIYENIYIHNTQKKRKI</sequence>
<reference evidence="1 2" key="1">
    <citation type="submission" date="2013-02" db="EMBL/GenBank/DDBJ databases">
        <title>The Genome Annotation of Plasmodium falciparum Vietnam Oak-Knoll (FVO).</title>
        <authorList>
            <consortium name="The Broad Institute Genome Sequencing Platform"/>
            <consortium name="The Broad Institute Genome Sequencing Center for Infectious Disease"/>
            <person name="Neafsey D."/>
            <person name="Hoffman S."/>
            <person name="Volkman S."/>
            <person name="Rosenthal P."/>
            <person name="Walker B."/>
            <person name="Young S.K."/>
            <person name="Zeng Q."/>
            <person name="Gargeya S."/>
            <person name="Fitzgerald M."/>
            <person name="Haas B."/>
            <person name="Abouelleil A."/>
            <person name="Allen A.W."/>
            <person name="Alvarado L."/>
            <person name="Arachchi H.M."/>
            <person name="Berlin A.M."/>
            <person name="Chapman S.B."/>
            <person name="Gainer-Dewar J."/>
            <person name="Goldberg J."/>
            <person name="Griggs A."/>
            <person name="Gujja S."/>
            <person name="Hansen M."/>
            <person name="Howarth C."/>
            <person name="Imamovic A."/>
            <person name="Ireland A."/>
            <person name="Larimer J."/>
            <person name="McCowan C."/>
            <person name="Murphy C."/>
            <person name="Pearson M."/>
            <person name="Poon T.W."/>
            <person name="Priest M."/>
            <person name="Roberts A."/>
            <person name="Saif S."/>
            <person name="Shea T."/>
            <person name="Sisk P."/>
            <person name="Sykes S."/>
            <person name="Wortman J."/>
            <person name="Nusbaum C."/>
            <person name="Birren B."/>
        </authorList>
    </citation>
    <scope>NUCLEOTIDE SEQUENCE [LARGE SCALE GENOMIC DNA]</scope>
    <source>
        <strain evidence="2">Vietnam Oak-Knoll (FVO)</strain>
    </source>
</reference>
<dbReference type="Proteomes" id="UP000030690">
    <property type="component" value="Unassembled WGS sequence"/>
</dbReference>
<evidence type="ECO:0000313" key="1">
    <source>
        <dbReference type="EMBL" id="ETW17730.1"/>
    </source>
</evidence>
<dbReference type="EMBL" id="KI925116">
    <property type="protein sequence ID" value="ETW17730.1"/>
    <property type="molecule type" value="Genomic_DNA"/>
</dbReference>
<evidence type="ECO:0000313" key="2">
    <source>
        <dbReference type="Proteomes" id="UP000030690"/>
    </source>
</evidence>
<gene>
    <name evidence="1" type="ORF">PFFVO_03378</name>
</gene>